<evidence type="ECO:0000313" key="8">
    <source>
        <dbReference type="EMBL" id="KFE54527.1"/>
    </source>
</evidence>
<dbReference type="AlphaFoldDB" id="A0A085VGG4"/>
<feature type="transmembrane region" description="Helical" evidence="6">
    <location>
        <begin position="192"/>
        <end position="213"/>
    </location>
</feature>
<keyword evidence="9" id="KW-1185">Reference proteome</keyword>
<feature type="transmembrane region" description="Helical" evidence="6">
    <location>
        <begin position="154"/>
        <end position="172"/>
    </location>
</feature>
<dbReference type="InterPro" id="IPR014738">
    <property type="entry name" value="Citrate_transporter"/>
</dbReference>
<feature type="transmembrane region" description="Helical" evidence="6">
    <location>
        <begin position="307"/>
        <end position="328"/>
    </location>
</feature>
<dbReference type="EMBL" id="JPQU01000043">
    <property type="protein sequence ID" value="KFE54527.1"/>
    <property type="molecule type" value="Genomic_DNA"/>
</dbReference>
<dbReference type="GO" id="GO:0015137">
    <property type="term" value="F:citrate transmembrane transporter activity"/>
    <property type="evidence" value="ECO:0007669"/>
    <property type="project" value="InterPro"/>
</dbReference>
<keyword evidence="5 6" id="KW-0472">Membrane</keyword>
<dbReference type="Pfam" id="PF03600">
    <property type="entry name" value="CitMHS"/>
    <property type="match status" value="1"/>
</dbReference>
<feature type="domain" description="Citrate transporter-like" evidence="7">
    <location>
        <begin position="15"/>
        <end position="396"/>
    </location>
</feature>
<feature type="transmembrane region" description="Helical" evidence="6">
    <location>
        <begin position="254"/>
        <end position="287"/>
    </location>
</feature>
<feature type="transmembrane region" description="Helical" evidence="6">
    <location>
        <begin position="349"/>
        <end position="371"/>
    </location>
</feature>
<evidence type="ECO:0000259" key="7">
    <source>
        <dbReference type="Pfam" id="PF03600"/>
    </source>
</evidence>
<dbReference type="NCBIfam" id="TIGR00784">
    <property type="entry name" value="citMHS"/>
    <property type="match status" value="1"/>
</dbReference>
<dbReference type="PATRIC" id="fig|317.175.peg.3238"/>
<feature type="transmembrane region" description="Helical" evidence="6">
    <location>
        <begin position="29"/>
        <end position="54"/>
    </location>
</feature>
<evidence type="ECO:0000256" key="2">
    <source>
        <dbReference type="ARBA" id="ARBA00022448"/>
    </source>
</evidence>
<gene>
    <name evidence="8" type="ORF">IV01_15560</name>
</gene>
<evidence type="ECO:0000256" key="3">
    <source>
        <dbReference type="ARBA" id="ARBA00022692"/>
    </source>
</evidence>
<proteinExistence type="predicted"/>
<dbReference type="GO" id="GO:0005886">
    <property type="term" value="C:plasma membrane"/>
    <property type="evidence" value="ECO:0007669"/>
    <property type="project" value="TreeGrafter"/>
</dbReference>
<dbReference type="Proteomes" id="UP000028631">
    <property type="component" value="Unassembled WGS sequence"/>
</dbReference>
<reference evidence="8 9" key="1">
    <citation type="submission" date="2014-07" db="EMBL/GenBank/DDBJ databases">
        <title>Draft Genome Sequences of Environmental Pseudomonas syringae strains.</title>
        <authorList>
            <person name="Baltrus D.A."/>
            <person name="Berge O."/>
            <person name="Morris C."/>
        </authorList>
    </citation>
    <scope>NUCLEOTIDE SEQUENCE [LARGE SCALE GENOMIC DNA]</scope>
    <source>
        <strain evidence="8 9">GAW0119</strain>
    </source>
</reference>
<sequence>MLTVLGYLLITSFLLLVIKQKLSPFTGLIVVSLAVGVLVCLVNGVPMGTIMTWVREGLFYSQNGAGKVSLGTVNPTVMILFAVLYFSLMMNVGLFDPLCTYLIRKANGDPLKIILVTAFTSAVVTLDGDGTTTILIITTAFLPLYKQMGMKLSNLAMLIILPCGLGNCLPWGGPLARAAAVLNLEVNTLFVAILPILGVSFIYVFFMAYLMGIKERKRLGFVKGEKVIVTPEQIAQMVTVIEDHDKELKRPKLFLFNLALTLGMLVILIAGWASGAVVFMLGTAIALTVNYTAVEQRERITANGGDAVAVASIILAAGCFLGIFNGSGMAGAVAEHMASLIPDSMGSHTALIFAFLGALACYALPVDAYYFGILPVVAPIAYKFGITPTEIGVASFMGQALRYASPTVAWLFLLMSRTEMTFGEYQKEFFKWSIPMFFIFLITAIVTGELPVG</sequence>
<evidence type="ECO:0000313" key="9">
    <source>
        <dbReference type="Proteomes" id="UP000028631"/>
    </source>
</evidence>
<keyword evidence="4 6" id="KW-1133">Transmembrane helix</keyword>
<evidence type="ECO:0000256" key="6">
    <source>
        <dbReference type="SAM" id="Phobius"/>
    </source>
</evidence>
<dbReference type="RefSeq" id="WP_032629453.1">
    <property type="nucleotide sequence ID" value="NZ_JPQU01000043.1"/>
</dbReference>
<feature type="transmembrane region" description="Helical" evidence="6">
    <location>
        <begin position="75"/>
        <end position="94"/>
    </location>
</feature>
<feature type="transmembrane region" description="Helical" evidence="6">
    <location>
        <begin position="434"/>
        <end position="452"/>
    </location>
</feature>
<organism evidence="8 9">
    <name type="scientific">Pseudomonas syringae</name>
    <dbReference type="NCBI Taxonomy" id="317"/>
    <lineage>
        <taxon>Bacteria</taxon>
        <taxon>Pseudomonadati</taxon>
        <taxon>Pseudomonadota</taxon>
        <taxon>Gammaproteobacteria</taxon>
        <taxon>Pseudomonadales</taxon>
        <taxon>Pseudomonadaceae</taxon>
        <taxon>Pseudomonas</taxon>
    </lineage>
</organism>
<dbReference type="InterPro" id="IPR004681">
    <property type="entry name" value="TRAP_DctM"/>
</dbReference>
<evidence type="ECO:0000256" key="4">
    <source>
        <dbReference type="ARBA" id="ARBA00022989"/>
    </source>
</evidence>
<evidence type="ECO:0000256" key="5">
    <source>
        <dbReference type="ARBA" id="ARBA00023136"/>
    </source>
</evidence>
<protein>
    <submittedName>
        <fullName evidence="8">Citrate transporter</fullName>
    </submittedName>
</protein>
<dbReference type="OrthoDB" id="5329450at2"/>
<keyword evidence="2" id="KW-0813">Transport</keyword>
<dbReference type="PANTHER" id="PTHR33362">
    <property type="entry name" value="SIALIC ACID TRAP TRANSPORTER PERMEASE PROTEIN SIAT-RELATED"/>
    <property type="match status" value="1"/>
</dbReference>
<comment type="subcellular location">
    <subcellularLocation>
        <location evidence="1">Membrane</location>
        <topology evidence="1">Multi-pass membrane protein</topology>
    </subcellularLocation>
</comment>
<comment type="caution">
    <text evidence="8">The sequence shown here is derived from an EMBL/GenBank/DDBJ whole genome shotgun (WGS) entry which is preliminary data.</text>
</comment>
<keyword evidence="3 6" id="KW-0812">Transmembrane</keyword>
<evidence type="ECO:0000256" key="1">
    <source>
        <dbReference type="ARBA" id="ARBA00004141"/>
    </source>
</evidence>
<name>A0A085VGG4_PSESX</name>
<dbReference type="InterPro" id="IPR004680">
    <property type="entry name" value="Cit_transptr-like_dom"/>
</dbReference>
<accession>A0A085VGG4</accession>